<dbReference type="Proteomes" id="UP000238274">
    <property type="component" value="Unassembled WGS sequence"/>
</dbReference>
<feature type="compositionally biased region" description="Low complexity" evidence="1">
    <location>
        <begin position="337"/>
        <end position="348"/>
    </location>
</feature>
<feature type="region of interest" description="Disordered" evidence="1">
    <location>
        <begin position="1"/>
        <end position="32"/>
    </location>
</feature>
<feature type="compositionally biased region" description="Polar residues" evidence="1">
    <location>
        <begin position="457"/>
        <end position="466"/>
    </location>
</feature>
<dbReference type="EMBL" id="PKSM01000037">
    <property type="protein sequence ID" value="POW20196.1"/>
    <property type="molecule type" value="Genomic_DNA"/>
</dbReference>
<sequence>MATRSERLSITPPTRDPGNSLPSAVSQAKENLPAHLQVRPQLAARSFSANSYVSHAPLAGHSHRLSDIPGLHPALDIAHHPAKINPTGNHASFSSAPLNLNMLAYPPRFHSPIPPPSQGYTNHSHTGNRLSMQPSHSQPAIQSYTSRDQRRETFQSHAPRSSGQFGQTTYRQSRHLDIPTRRSYEPANLIQSLRDPPQKSRPNSVQADPRRVVTGVLQSALPPSSRPVPANTAPIQSMSIDQLDYRHKAALQKLQTHSNRHVAQTSTAQTMTSKPSPARSSTAQGSASKPPRAKSSTARSLNAKSPAGYQSENLERHHRHKAAMHKLQAHSTPPVVAASQAQSGPAPQKTVAPSKPTVSGSDTSSKSTKVELPVKQEEKGSGSNSKRRSLFGFFNRDAKCAAGSAEESSNKSKNSKLGKKQNKEATTPVVEKVEEEDEDVPLAQLASRRASHHPSALNKSTGQNGSHLPKSYSVPGMMHTMSSRGSSPESNSHHASERPQHLRSFTNPIDNRPNRQTTRHHDGGFQSISEDTEVLAVGNNRTDRPGQAFQPPRWLDETPKFDPANPQKQGPRPLIFEDEAKAIRNSRRLLT</sequence>
<keyword evidence="3" id="KW-1185">Reference proteome</keyword>
<gene>
    <name evidence="2" type="ORF">PSHT_03799</name>
</gene>
<organism evidence="2 3">
    <name type="scientific">Puccinia striiformis</name>
    <dbReference type="NCBI Taxonomy" id="27350"/>
    <lineage>
        <taxon>Eukaryota</taxon>
        <taxon>Fungi</taxon>
        <taxon>Dikarya</taxon>
        <taxon>Basidiomycota</taxon>
        <taxon>Pucciniomycotina</taxon>
        <taxon>Pucciniomycetes</taxon>
        <taxon>Pucciniales</taxon>
        <taxon>Pucciniaceae</taxon>
        <taxon>Puccinia</taxon>
    </lineage>
</organism>
<feature type="region of interest" description="Disordered" evidence="1">
    <location>
        <begin position="255"/>
        <end position="527"/>
    </location>
</feature>
<dbReference type="VEuPathDB" id="FungiDB:PSHT_03799"/>
<feature type="compositionally biased region" description="Basic residues" evidence="1">
    <location>
        <begin position="316"/>
        <end position="328"/>
    </location>
</feature>
<dbReference type="AlphaFoldDB" id="A0A2S4WEI3"/>
<feature type="compositionally biased region" description="Polar residues" evidence="1">
    <location>
        <begin position="118"/>
        <end position="146"/>
    </location>
</feature>
<reference evidence="3" key="2">
    <citation type="journal article" date="2018" name="BMC Genomics">
        <title>Genomic insights into host adaptation between the wheat stripe rust pathogen (Puccinia striiformis f. sp. tritici) and the barley stripe rust pathogen (Puccinia striiformis f. sp. hordei).</title>
        <authorList>
            <person name="Xia C."/>
            <person name="Wang M."/>
            <person name="Yin C."/>
            <person name="Cornejo O.E."/>
            <person name="Hulbert S.H."/>
            <person name="Chen X."/>
        </authorList>
    </citation>
    <scope>NUCLEOTIDE SEQUENCE [LARGE SCALE GENOMIC DNA]</scope>
    <source>
        <strain evidence="3">93TX-2</strain>
    </source>
</reference>
<proteinExistence type="predicted"/>
<feature type="compositionally biased region" description="Polar residues" evidence="1">
    <location>
        <begin position="155"/>
        <end position="171"/>
    </location>
</feature>
<feature type="compositionally biased region" description="Basic and acidic residues" evidence="1">
    <location>
        <begin position="174"/>
        <end position="184"/>
    </location>
</feature>
<feature type="region of interest" description="Disordered" evidence="1">
    <location>
        <begin position="109"/>
        <end position="211"/>
    </location>
</feature>
<dbReference type="OrthoDB" id="2502557at2759"/>
<evidence type="ECO:0000256" key="1">
    <source>
        <dbReference type="SAM" id="MobiDB-lite"/>
    </source>
</evidence>
<evidence type="ECO:0000313" key="3">
    <source>
        <dbReference type="Proteomes" id="UP000238274"/>
    </source>
</evidence>
<evidence type="ECO:0000313" key="2">
    <source>
        <dbReference type="EMBL" id="POW20196.1"/>
    </source>
</evidence>
<reference evidence="2 3" key="1">
    <citation type="submission" date="2017-12" db="EMBL/GenBank/DDBJ databases">
        <title>Gene loss provides genomic basis for host adaptation in cereal stripe rust fungi.</title>
        <authorList>
            <person name="Xia C."/>
        </authorList>
    </citation>
    <scope>NUCLEOTIDE SEQUENCE [LARGE SCALE GENOMIC DNA]</scope>
    <source>
        <strain evidence="2 3">93TX-2</strain>
    </source>
</reference>
<feature type="compositionally biased region" description="Polar residues" evidence="1">
    <location>
        <begin position="20"/>
        <end position="29"/>
    </location>
</feature>
<feature type="compositionally biased region" description="Polar residues" evidence="1">
    <location>
        <begin position="294"/>
        <end position="312"/>
    </location>
</feature>
<feature type="compositionally biased region" description="Basic and acidic residues" evidence="1">
    <location>
        <begin position="368"/>
        <end position="380"/>
    </location>
</feature>
<name>A0A2S4WEI3_9BASI</name>
<feature type="compositionally biased region" description="Basic and acidic residues" evidence="1">
    <location>
        <begin position="491"/>
        <end position="500"/>
    </location>
</feature>
<reference evidence="3" key="3">
    <citation type="journal article" date="2018" name="Mol. Plant Microbe Interact.">
        <title>Genome sequence resources for the wheat stripe rust pathogen (Puccinia striiformis f. sp. tritici) and the barley stripe rust pathogen (Puccinia striiformis f. sp. hordei).</title>
        <authorList>
            <person name="Xia C."/>
            <person name="Wang M."/>
            <person name="Yin C."/>
            <person name="Cornejo O.E."/>
            <person name="Hulbert S.H."/>
            <person name="Chen X."/>
        </authorList>
    </citation>
    <scope>NUCLEOTIDE SEQUENCE [LARGE SCALE GENOMIC DNA]</scope>
    <source>
        <strain evidence="3">93TX-2</strain>
    </source>
</reference>
<protein>
    <submittedName>
        <fullName evidence="2">Uncharacterized protein</fullName>
    </submittedName>
</protein>
<feature type="compositionally biased region" description="Polar residues" evidence="1">
    <location>
        <begin position="255"/>
        <end position="287"/>
    </location>
</feature>
<accession>A0A2S4WEI3</accession>
<feature type="region of interest" description="Disordered" evidence="1">
    <location>
        <begin position="540"/>
        <end position="591"/>
    </location>
</feature>
<feature type="compositionally biased region" description="Polar residues" evidence="1">
    <location>
        <begin position="480"/>
        <end position="490"/>
    </location>
</feature>
<feature type="compositionally biased region" description="Polar residues" evidence="1">
    <location>
        <begin position="356"/>
        <end position="367"/>
    </location>
</feature>
<comment type="caution">
    <text evidence="2">The sequence shown here is derived from an EMBL/GenBank/DDBJ whole genome shotgun (WGS) entry which is preliminary data.</text>
</comment>